<dbReference type="Gene3D" id="1.20.120.330">
    <property type="entry name" value="Nucleotidyltransferases domain 2"/>
    <property type="match status" value="1"/>
</dbReference>
<protein>
    <recommendedName>
        <fullName evidence="2">HEPN domain-containing protein</fullName>
    </recommendedName>
</protein>
<reference evidence="1" key="2">
    <citation type="journal article" date="2014" name="FEMS Microbiol. Lett.">
        <title>Evidence for horizontal gene transfer, gene duplication and genetic variation as driving forces of the diversity of haemolytic phenotypes in Photobacterium damselae subsp. damselae.</title>
        <authorList>
            <person name="Rivas A.J."/>
            <person name="Labella A.M."/>
            <person name="Borrego J.J."/>
            <person name="Lemos M.L."/>
            <person name="Osorio C.R."/>
        </authorList>
    </citation>
    <scope>NUCLEOTIDE SEQUENCE</scope>
    <source>
        <strain evidence="1">RM71</strain>
    </source>
</reference>
<proteinExistence type="predicted"/>
<dbReference type="AlphaFoldDB" id="W8QE77"/>
<organism evidence="1">
    <name type="scientific">Photobacterium damselae subsp. damselae</name>
    <name type="common">Listonella damsela</name>
    <dbReference type="NCBI Taxonomy" id="85581"/>
    <lineage>
        <taxon>Bacteria</taxon>
        <taxon>Pseudomonadati</taxon>
        <taxon>Pseudomonadota</taxon>
        <taxon>Gammaproteobacteria</taxon>
        <taxon>Vibrionales</taxon>
        <taxon>Vibrionaceae</taxon>
        <taxon>Photobacterium</taxon>
    </lineage>
</organism>
<name>W8QE77_PHODD</name>
<evidence type="ECO:0000313" key="1">
    <source>
        <dbReference type="EMBL" id="AHL64194.1"/>
    </source>
</evidence>
<evidence type="ECO:0008006" key="2">
    <source>
        <dbReference type="Google" id="ProtNLM"/>
    </source>
</evidence>
<sequence length="137" mass="15735">MNKQDFETLVDMRLIEARLLLDHNCYQGAYYLAGYALESALKALICKQVGENDFPDKKLALACHTHNLKDLISVAGLKQRLSIQEESDHDFKLYWMLAKDWSEAARYSTAIDRTKANDLYNAITDTKSGILVWLKNY</sequence>
<reference evidence="1" key="1">
    <citation type="submission" date="2013-12" db="EMBL/GenBank/DDBJ databases">
        <authorList>
            <person name="Rivas A."/>
            <person name="Lemos M."/>
            <person name="Osorio C."/>
        </authorList>
    </citation>
    <scope>NUCLEOTIDE SEQUENCE</scope>
    <source>
        <strain evidence="1">RM71</strain>
    </source>
</reference>
<dbReference type="EMBL" id="KF984033">
    <property type="protein sequence ID" value="AHL64194.1"/>
    <property type="molecule type" value="Genomic_DNA"/>
</dbReference>
<dbReference type="RefSeq" id="WP_068945920.1">
    <property type="nucleotide sequence ID" value="NZ_CP070624.1"/>
</dbReference>
<dbReference type="SUPFAM" id="SSF81593">
    <property type="entry name" value="Nucleotidyltransferase substrate binding subunit/domain"/>
    <property type="match status" value="1"/>
</dbReference>
<accession>W8QE77</accession>